<dbReference type="EMBL" id="JAODUP010000186">
    <property type="protein sequence ID" value="KAK2157710.1"/>
    <property type="molecule type" value="Genomic_DNA"/>
</dbReference>
<accession>A0AAD9JT29</accession>
<gene>
    <name evidence="1" type="ORF">LSH36_186g03052</name>
</gene>
<sequence length="19" mass="2161">MELSTDTKLLLSPSRDQAR</sequence>
<organism evidence="1 2">
    <name type="scientific">Paralvinella palmiformis</name>
    <dbReference type="NCBI Taxonomy" id="53620"/>
    <lineage>
        <taxon>Eukaryota</taxon>
        <taxon>Metazoa</taxon>
        <taxon>Spiralia</taxon>
        <taxon>Lophotrochozoa</taxon>
        <taxon>Annelida</taxon>
        <taxon>Polychaeta</taxon>
        <taxon>Sedentaria</taxon>
        <taxon>Canalipalpata</taxon>
        <taxon>Terebellida</taxon>
        <taxon>Terebelliformia</taxon>
        <taxon>Alvinellidae</taxon>
        <taxon>Paralvinella</taxon>
    </lineage>
</organism>
<proteinExistence type="predicted"/>
<dbReference type="AlphaFoldDB" id="A0AAD9JT29"/>
<reference evidence="1" key="1">
    <citation type="journal article" date="2023" name="Mol. Biol. Evol.">
        <title>Third-Generation Sequencing Reveals the Adaptive Role of the Epigenome in Three Deep-Sea Polychaetes.</title>
        <authorList>
            <person name="Perez M."/>
            <person name="Aroh O."/>
            <person name="Sun Y."/>
            <person name="Lan Y."/>
            <person name="Juniper S.K."/>
            <person name="Young C.R."/>
            <person name="Angers B."/>
            <person name="Qian P.Y."/>
        </authorList>
    </citation>
    <scope>NUCLEOTIDE SEQUENCE</scope>
    <source>
        <strain evidence="1">P08H-3</strain>
    </source>
</reference>
<evidence type="ECO:0000313" key="2">
    <source>
        <dbReference type="Proteomes" id="UP001208570"/>
    </source>
</evidence>
<protein>
    <submittedName>
        <fullName evidence="1">Uncharacterized protein</fullName>
    </submittedName>
</protein>
<comment type="caution">
    <text evidence="1">The sequence shown here is derived from an EMBL/GenBank/DDBJ whole genome shotgun (WGS) entry which is preliminary data.</text>
</comment>
<evidence type="ECO:0000313" key="1">
    <source>
        <dbReference type="EMBL" id="KAK2157710.1"/>
    </source>
</evidence>
<dbReference type="Proteomes" id="UP001208570">
    <property type="component" value="Unassembled WGS sequence"/>
</dbReference>
<keyword evidence="2" id="KW-1185">Reference proteome</keyword>
<name>A0AAD9JT29_9ANNE</name>